<dbReference type="OrthoDB" id="19639at2759"/>
<comment type="similarity">
    <text evidence="4">Belongs to the UPP synthase family.</text>
</comment>
<evidence type="ECO:0000313" key="15">
    <source>
        <dbReference type="RefSeq" id="XP_031567481.1"/>
    </source>
</evidence>
<dbReference type="GO" id="GO:0045547">
    <property type="term" value="F:ditrans,polycis-polyprenyl diphosphate synthase [(2E,6E)-farnesyl diphosphate specific] activity"/>
    <property type="evidence" value="ECO:0007669"/>
    <property type="project" value="UniProtKB-EC"/>
</dbReference>
<dbReference type="InParanoid" id="A0A6P8IKK8"/>
<evidence type="ECO:0000256" key="6">
    <source>
        <dbReference type="ARBA" id="ARBA00022679"/>
    </source>
</evidence>
<dbReference type="GO" id="GO:0005789">
    <property type="term" value="C:endoplasmic reticulum membrane"/>
    <property type="evidence" value="ECO:0007669"/>
    <property type="project" value="UniProtKB-SubCell"/>
</dbReference>
<dbReference type="RefSeq" id="XP_031567481.1">
    <property type="nucleotide sequence ID" value="XM_031711621.1"/>
</dbReference>
<keyword evidence="7 13" id="KW-0812">Transmembrane</keyword>
<evidence type="ECO:0000256" key="13">
    <source>
        <dbReference type="SAM" id="Phobius"/>
    </source>
</evidence>
<dbReference type="FunCoup" id="A0A6P8IKK8">
    <property type="interactions" value="1212"/>
</dbReference>
<reference evidence="15" key="1">
    <citation type="submission" date="2025-08" db="UniProtKB">
        <authorList>
            <consortium name="RefSeq"/>
        </authorList>
    </citation>
    <scope>IDENTIFICATION</scope>
    <source>
        <tissue evidence="15">Tentacle</tissue>
    </source>
</reference>
<gene>
    <name evidence="15" type="primary">LOC116302339</name>
</gene>
<comment type="subcellular location">
    <subcellularLocation>
        <location evidence="2">Endoplasmic reticulum membrane</location>
    </subcellularLocation>
</comment>
<dbReference type="UniPathway" id="UPA00378"/>
<evidence type="ECO:0000256" key="12">
    <source>
        <dbReference type="ARBA" id="ARBA00047353"/>
    </source>
</evidence>
<dbReference type="PANTHER" id="PTHR21528:SF0">
    <property type="entry name" value="DEHYDRODOLICHYL DIPHOSPHATE SYNTHASE COMPLEX SUBUNIT NUS1"/>
    <property type="match status" value="1"/>
</dbReference>
<dbReference type="PANTHER" id="PTHR21528">
    <property type="entry name" value="DEHYDRODOLICHYL DIPHOSPHATE SYNTHASE COMPLEX SUBUNIT NUS1"/>
    <property type="match status" value="1"/>
</dbReference>
<accession>A0A6P8IKK8</accession>
<dbReference type="GeneID" id="116302339"/>
<keyword evidence="11 13" id="KW-0472">Membrane</keyword>
<dbReference type="Proteomes" id="UP000515163">
    <property type="component" value="Unplaced"/>
</dbReference>
<dbReference type="GO" id="GO:1904423">
    <property type="term" value="C:dehydrodolichyl diphosphate synthase complex"/>
    <property type="evidence" value="ECO:0007669"/>
    <property type="project" value="InterPro"/>
</dbReference>
<evidence type="ECO:0000313" key="14">
    <source>
        <dbReference type="Proteomes" id="UP000515163"/>
    </source>
</evidence>
<evidence type="ECO:0000256" key="1">
    <source>
        <dbReference type="ARBA" id="ARBA00001946"/>
    </source>
</evidence>
<keyword evidence="14" id="KW-1185">Reference proteome</keyword>
<comment type="catalytic activity">
    <reaction evidence="12">
        <text>n isopentenyl diphosphate + (2E,6E)-farnesyl diphosphate = a di-trans,poly-cis-polyprenyl diphosphate + n diphosphate</text>
        <dbReference type="Rhea" id="RHEA:53008"/>
        <dbReference type="Rhea" id="RHEA-COMP:19494"/>
        <dbReference type="ChEBI" id="CHEBI:33019"/>
        <dbReference type="ChEBI" id="CHEBI:128769"/>
        <dbReference type="ChEBI" id="CHEBI:136960"/>
        <dbReference type="ChEBI" id="CHEBI:175763"/>
        <dbReference type="EC" id="2.5.1.87"/>
    </reaction>
</comment>
<dbReference type="InterPro" id="IPR038887">
    <property type="entry name" value="Nus1/NgBR"/>
</dbReference>
<keyword evidence="9" id="KW-0460">Magnesium</keyword>
<dbReference type="Pfam" id="PF01255">
    <property type="entry name" value="Prenyltransf"/>
    <property type="match status" value="1"/>
</dbReference>
<dbReference type="KEGG" id="aten:116302339"/>
<dbReference type="EC" id="2.5.1.87" evidence="5"/>
<keyword evidence="6" id="KW-0808">Transferase</keyword>
<dbReference type="InterPro" id="IPR036424">
    <property type="entry name" value="UPP_synth-like_sf"/>
</dbReference>
<comment type="cofactor">
    <cofactor evidence="1">
        <name>Mg(2+)</name>
        <dbReference type="ChEBI" id="CHEBI:18420"/>
    </cofactor>
</comment>
<evidence type="ECO:0000256" key="5">
    <source>
        <dbReference type="ARBA" id="ARBA00012596"/>
    </source>
</evidence>
<dbReference type="AlphaFoldDB" id="A0A6P8IKK8"/>
<feature type="transmembrane region" description="Helical" evidence="13">
    <location>
        <begin position="7"/>
        <end position="26"/>
    </location>
</feature>
<evidence type="ECO:0000256" key="8">
    <source>
        <dbReference type="ARBA" id="ARBA00022824"/>
    </source>
</evidence>
<comment type="pathway">
    <text evidence="3">Protein modification; protein glycosylation.</text>
</comment>
<evidence type="ECO:0000256" key="7">
    <source>
        <dbReference type="ARBA" id="ARBA00022692"/>
    </source>
</evidence>
<organism evidence="14 15">
    <name type="scientific">Actinia tenebrosa</name>
    <name type="common">Australian red waratah sea anemone</name>
    <dbReference type="NCBI Taxonomy" id="6105"/>
    <lineage>
        <taxon>Eukaryota</taxon>
        <taxon>Metazoa</taxon>
        <taxon>Cnidaria</taxon>
        <taxon>Anthozoa</taxon>
        <taxon>Hexacorallia</taxon>
        <taxon>Actiniaria</taxon>
        <taxon>Actiniidae</taxon>
        <taxon>Actinia</taxon>
    </lineage>
</organism>
<keyword evidence="8" id="KW-0256">Endoplasmic reticulum</keyword>
<evidence type="ECO:0000256" key="9">
    <source>
        <dbReference type="ARBA" id="ARBA00022842"/>
    </source>
</evidence>
<keyword evidence="10 13" id="KW-1133">Transmembrane helix</keyword>
<dbReference type="InterPro" id="IPR001441">
    <property type="entry name" value="UPP_synth-like"/>
</dbReference>
<evidence type="ECO:0000256" key="11">
    <source>
        <dbReference type="ARBA" id="ARBA00023136"/>
    </source>
</evidence>
<dbReference type="Gene3D" id="3.40.1180.10">
    <property type="entry name" value="Decaprenyl diphosphate synthase-like"/>
    <property type="match status" value="1"/>
</dbReference>
<name>A0A6P8IKK8_ACTTE</name>
<dbReference type="SUPFAM" id="SSF64005">
    <property type="entry name" value="Undecaprenyl diphosphate synthase"/>
    <property type="match status" value="1"/>
</dbReference>
<proteinExistence type="inferred from homology"/>
<evidence type="ECO:0000256" key="3">
    <source>
        <dbReference type="ARBA" id="ARBA00004922"/>
    </source>
</evidence>
<evidence type="ECO:0000256" key="4">
    <source>
        <dbReference type="ARBA" id="ARBA00005432"/>
    </source>
</evidence>
<evidence type="ECO:0000256" key="10">
    <source>
        <dbReference type="ARBA" id="ARBA00022989"/>
    </source>
</evidence>
<protein>
    <recommendedName>
        <fullName evidence="5">ditrans,polycis-polyprenyl diphosphate synthase [(2E,6E)-farnesyldiphosphate specific]</fullName>
        <ecNumber evidence="5">2.5.1.87</ecNumber>
    </recommendedName>
</protein>
<evidence type="ECO:0000256" key="2">
    <source>
        <dbReference type="ARBA" id="ARBA00004586"/>
    </source>
</evidence>
<sequence>MWLYRLLLGFIHFILYIRFIISAIALKIQLLATGVFGSRGTSLSEIHLHSKNFTKLPLHISFLVLEPEISFEDVAKLIVWSMAMGISYISIYDRKGVFKKKAAKLSTEVIHKQKEIFNDAKERYTFVIRTKSTKFDQTLAPKQVCISLLSEADGKEDIIEAAQDFCLEIQRKETLPKHMNEDVFDQMLKATHGTPDTDLALKFGNVPMLMGYLPWQTRLTEFISYRTHHAITFSTYLGSLRQYDRCEKRFGK</sequence>